<feature type="region of interest" description="Disordered" evidence="2">
    <location>
        <begin position="375"/>
        <end position="446"/>
    </location>
</feature>
<reference evidence="7 9" key="3">
    <citation type="submission" date="2018-10" db="EMBL/GenBank/DDBJ databases">
        <title>Geobacillus stearothermophilus in processing lines of powdered infant formula.</title>
        <authorList>
            <person name="Rhee M.S."/>
            <person name="Choi I.-G."/>
            <person name="Cho T.J."/>
            <person name="Park B."/>
        </authorList>
    </citation>
    <scope>NUCLEOTIDE SEQUENCE [LARGE SCALE GENOMIC DNA]</scope>
    <source>
        <strain evidence="7 9">FHS-PPGT130</strain>
    </source>
</reference>
<dbReference type="Proteomes" id="UP000075517">
    <property type="component" value="Unassembled WGS sequence"/>
</dbReference>
<dbReference type="PATRIC" id="fig|1422.14.peg.566"/>
<sequence>MRAASIGKLFIVMAVCTVYFLTFARLGVLAYESFGPDQDRYRSGTYVGPISLAGMTRAEAQQAVADKVSDWRSTASISVRYQEKKAELPADIFTFRLSESTKNVVNGRSSPLLVLADMSACMETVERLLPPAAVPALDLKALEADLEAAASQLAVPNKPLDLAHYLPSSGKGQTVVSEAAVAVRDQSLSRFLASERRVVLRSNQLVSLRAVIQQAGGGLSNQAVDALASAVYRAVLSTNFLLMERYAGSSLPDGIPPGFEAKVDDKRDLQWLNPNSTDYTLILRYDGRQVKALVYGWPFAYQYIVRTSGLERIEPRKIIQYDARLAPDETVTKQVGRSGLLVKVEREVRDGSRLIRKETVSEDFYPPTYAVEVRGLEVPESSSNTTGEGSETPSSPSDATNSGQTEAESGQEKSEVQNGEGQSGSDQTNAAPSTESKQSGESGGSR</sequence>
<gene>
    <name evidence="6" type="ORF">B4114_2104</name>
    <name evidence="7" type="ORF">D9548_02290</name>
    <name evidence="5" type="ORF">GS8_2370</name>
</gene>
<evidence type="ECO:0000313" key="7">
    <source>
        <dbReference type="EMBL" id="RLQ15049.1"/>
    </source>
</evidence>
<keyword evidence="10" id="KW-1185">Reference proteome</keyword>
<feature type="compositionally biased region" description="Polar residues" evidence="2">
    <location>
        <begin position="398"/>
        <end position="408"/>
    </location>
</feature>
<evidence type="ECO:0000256" key="1">
    <source>
        <dbReference type="ARBA" id="ARBA00022729"/>
    </source>
</evidence>
<reference evidence="5 10" key="2">
    <citation type="submission" date="2016-03" db="EMBL/GenBank/DDBJ databases">
        <title>Spore heat resistance.</title>
        <authorList>
            <person name="Boekhorst J."/>
            <person name="Berendsen E.M."/>
            <person name="Wells-Bennik M.H."/>
            <person name="Kuipers O.P."/>
        </authorList>
    </citation>
    <scope>NUCLEOTIDE SEQUENCE [LARGE SCALE GENOMIC DNA]</scope>
    <source>
        <strain evidence="5 10">GS8</strain>
    </source>
</reference>
<organism evidence="6 8">
    <name type="scientific">Geobacillus stearothermophilus</name>
    <name type="common">Bacillus stearothermophilus</name>
    <dbReference type="NCBI Taxonomy" id="1422"/>
    <lineage>
        <taxon>Bacteria</taxon>
        <taxon>Bacillati</taxon>
        <taxon>Bacillota</taxon>
        <taxon>Bacilli</taxon>
        <taxon>Bacillales</taxon>
        <taxon>Anoxybacillaceae</taxon>
        <taxon>Geobacillus</taxon>
    </lineage>
</organism>
<proteinExistence type="predicted"/>
<feature type="transmembrane region" description="Helical" evidence="3">
    <location>
        <begin position="9"/>
        <end position="31"/>
    </location>
</feature>
<evidence type="ECO:0000313" key="6">
    <source>
        <dbReference type="EMBL" id="KYD33558.1"/>
    </source>
</evidence>
<feature type="compositionally biased region" description="Polar residues" evidence="2">
    <location>
        <begin position="416"/>
        <end position="440"/>
    </location>
</feature>
<dbReference type="InterPro" id="IPR011098">
    <property type="entry name" value="G5_dom"/>
</dbReference>
<dbReference type="Proteomes" id="UP000773850">
    <property type="component" value="Unassembled WGS sequence"/>
</dbReference>
<comment type="caution">
    <text evidence="6">The sequence shown here is derived from an EMBL/GenBank/DDBJ whole genome shotgun (WGS) entry which is preliminary data.</text>
</comment>
<dbReference type="RefSeq" id="WP_049626518.1">
    <property type="nucleotide sequence ID" value="NZ_JARTKT010000103.1"/>
</dbReference>
<evidence type="ECO:0000259" key="4">
    <source>
        <dbReference type="SMART" id="SM01208"/>
    </source>
</evidence>
<evidence type="ECO:0000313" key="5">
    <source>
        <dbReference type="EMBL" id="KAF6510213.1"/>
    </source>
</evidence>
<evidence type="ECO:0000313" key="10">
    <source>
        <dbReference type="Proteomes" id="UP000773850"/>
    </source>
</evidence>
<keyword evidence="3" id="KW-1133">Transmembrane helix</keyword>
<evidence type="ECO:0000256" key="3">
    <source>
        <dbReference type="SAM" id="Phobius"/>
    </source>
</evidence>
<evidence type="ECO:0000256" key="2">
    <source>
        <dbReference type="SAM" id="MobiDB-lite"/>
    </source>
</evidence>
<dbReference type="AlphaFoldDB" id="A0A150NA95"/>
<dbReference type="Proteomes" id="UP000266922">
    <property type="component" value="Unassembled WGS sequence"/>
</dbReference>
<feature type="compositionally biased region" description="Low complexity" evidence="2">
    <location>
        <begin position="379"/>
        <end position="397"/>
    </location>
</feature>
<accession>A0A150NA95</accession>
<keyword evidence="3" id="KW-0472">Membrane</keyword>
<dbReference type="EMBL" id="LUCS01000028">
    <property type="protein sequence ID" value="KAF6510213.1"/>
    <property type="molecule type" value="Genomic_DNA"/>
</dbReference>
<feature type="domain" description="G5" evidence="4">
    <location>
        <begin position="306"/>
        <end position="377"/>
    </location>
</feature>
<dbReference type="SMART" id="SM01208">
    <property type="entry name" value="G5"/>
    <property type="match status" value="1"/>
</dbReference>
<protein>
    <recommendedName>
        <fullName evidence="4">G5 domain-containing protein</fullName>
    </recommendedName>
</protein>
<reference evidence="6 8" key="1">
    <citation type="submission" date="2016-01" db="EMBL/GenBank/DDBJ databases">
        <title>Draft Genome Sequences of Seven Thermophilic Sporeformers Isolated from Foods.</title>
        <authorList>
            <person name="Berendsen E.M."/>
            <person name="Wells-Bennik M.H."/>
            <person name="Krawcyk A.O."/>
            <person name="De Jong A."/>
            <person name="Holsappel S."/>
            <person name="Eijlander R.T."/>
            <person name="Kuipers O.P."/>
        </authorList>
    </citation>
    <scope>NUCLEOTIDE SEQUENCE [LARGE SCALE GENOMIC DNA]</scope>
    <source>
        <strain evidence="6 8">B4114</strain>
    </source>
</reference>
<keyword evidence="1" id="KW-0732">Signal</keyword>
<evidence type="ECO:0000313" key="9">
    <source>
        <dbReference type="Proteomes" id="UP000266922"/>
    </source>
</evidence>
<dbReference type="EMBL" id="LQYY01000090">
    <property type="protein sequence ID" value="KYD33558.1"/>
    <property type="molecule type" value="Genomic_DNA"/>
</dbReference>
<dbReference type="EMBL" id="RCTJ01000003">
    <property type="protein sequence ID" value="RLQ15049.1"/>
    <property type="molecule type" value="Genomic_DNA"/>
</dbReference>
<name>A0A150NA95_GEOSE</name>
<evidence type="ECO:0000313" key="8">
    <source>
        <dbReference type="Proteomes" id="UP000075517"/>
    </source>
</evidence>
<keyword evidence="3" id="KW-0812">Transmembrane</keyword>